<keyword evidence="8" id="KW-0813">Transport</keyword>
<evidence type="ECO:0000256" key="2">
    <source>
        <dbReference type="ARBA" id="ARBA00022737"/>
    </source>
</evidence>
<dbReference type="Gene3D" id="1.10.1790.10">
    <property type="entry name" value="PRD domain"/>
    <property type="match status" value="1"/>
</dbReference>
<dbReference type="OrthoDB" id="369398at2"/>
<evidence type="ECO:0000259" key="5">
    <source>
        <dbReference type="PROSITE" id="PS51094"/>
    </source>
</evidence>
<dbReference type="CDD" id="cd00211">
    <property type="entry name" value="PTS_IIA_fru"/>
    <property type="match status" value="1"/>
</dbReference>
<dbReference type="InterPro" id="IPR036634">
    <property type="entry name" value="PRD_sf"/>
</dbReference>
<keyword evidence="8" id="KW-0762">Sugar transport</keyword>
<keyword evidence="1" id="KW-0808">Transferase</keyword>
<dbReference type="InterPro" id="IPR016152">
    <property type="entry name" value="PTrfase/Anion_transptr"/>
</dbReference>
<evidence type="ECO:0000313" key="8">
    <source>
        <dbReference type="EMBL" id="OLF47346.1"/>
    </source>
</evidence>
<dbReference type="AlphaFoldDB" id="A0A1Q8E6B4"/>
<dbReference type="PROSITE" id="PS51099">
    <property type="entry name" value="PTS_EIIB_TYPE_2"/>
    <property type="match status" value="1"/>
</dbReference>
<organism evidence="8 9">
    <name type="scientific">Streptococcus cuniculi</name>
    <dbReference type="NCBI Taxonomy" id="1432788"/>
    <lineage>
        <taxon>Bacteria</taxon>
        <taxon>Bacillati</taxon>
        <taxon>Bacillota</taxon>
        <taxon>Bacilli</taxon>
        <taxon>Lactobacillales</taxon>
        <taxon>Streptococcaceae</taxon>
        <taxon>Streptococcus</taxon>
    </lineage>
</organism>
<dbReference type="Pfam" id="PF00874">
    <property type="entry name" value="PRD"/>
    <property type="match status" value="1"/>
</dbReference>
<dbReference type="InterPro" id="IPR011608">
    <property type="entry name" value="PRD"/>
</dbReference>
<dbReference type="InterPro" id="IPR013011">
    <property type="entry name" value="PTS_EIIB_2"/>
</dbReference>
<evidence type="ECO:0000256" key="3">
    <source>
        <dbReference type="ARBA" id="ARBA00023015"/>
    </source>
</evidence>
<keyword evidence="2" id="KW-0677">Repeat</keyword>
<dbReference type="PANTHER" id="PTHR30185">
    <property type="entry name" value="CRYPTIC BETA-GLUCOSIDE BGL OPERON ANTITERMINATOR"/>
    <property type="match status" value="1"/>
</dbReference>
<feature type="domain" description="PTS EIIB type-2" evidence="6">
    <location>
        <begin position="399"/>
        <end position="487"/>
    </location>
</feature>
<reference evidence="9" key="1">
    <citation type="submission" date="2016-12" db="EMBL/GenBank/DDBJ databases">
        <authorList>
            <person name="Gulvik C.A."/>
        </authorList>
    </citation>
    <scope>NUCLEOTIDE SEQUENCE [LARGE SCALE GENOMIC DNA]</scope>
    <source>
        <strain evidence="9">NED12-00049-6B</strain>
    </source>
</reference>
<dbReference type="RefSeq" id="WP_075105345.1">
    <property type="nucleotide sequence ID" value="NZ_MSJM01000007.1"/>
</dbReference>
<dbReference type="PROSITE" id="PS51372">
    <property type="entry name" value="PRD_2"/>
    <property type="match status" value="1"/>
</dbReference>
<dbReference type="SUPFAM" id="SSF55804">
    <property type="entry name" value="Phoshotransferase/anion transport protein"/>
    <property type="match status" value="1"/>
</dbReference>
<dbReference type="InterPro" id="IPR002178">
    <property type="entry name" value="PTS_EIIA_type-2_dom"/>
</dbReference>
<evidence type="ECO:0000256" key="1">
    <source>
        <dbReference type="ARBA" id="ARBA00022679"/>
    </source>
</evidence>
<dbReference type="PROSITE" id="PS00372">
    <property type="entry name" value="PTS_EIIA_TYPE_2_HIS"/>
    <property type="match status" value="1"/>
</dbReference>
<dbReference type="GO" id="GO:0008982">
    <property type="term" value="F:protein-N(PI)-phosphohistidine-sugar phosphotransferase activity"/>
    <property type="evidence" value="ECO:0007669"/>
    <property type="project" value="InterPro"/>
</dbReference>
<dbReference type="SUPFAM" id="SSF63520">
    <property type="entry name" value="PTS-regulatory domain, PRD"/>
    <property type="match status" value="1"/>
</dbReference>
<evidence type="ECO:0000259" key="7">
    <source>
        <dbReference type="PROSITE" id="PS51372"/>
    </source>
</evidence>
<name>A0A1Q8E6B4_9STRE</name>
<dbReference type="Pfam" id="PF00359">
    <property type="entry name" value="PTS_EIIA_2"/>
    <property type="match status" value="1"/>
</dbReference>
<gene>
    <name evidence="8" type="ORF">BU202_08455</name>
</gene>
<accession>A0A1Q8E6B4</accession>
<dbReference type="GO" id="GO:0006355">
    <property type="term" value="P:regulation of DNA-templated transcription"/>
    <property type="evidence" value="ECO:0007669"/>
    <property type="project" value="InterPro"/>
</dbReference>
<dbReference type="Gene3D" id="3.40.930.10">
    <property type="entry name" value="Mannitol-specific EII, Chain A"/>
    <property type="match status" value="1"/>
</dbReference>
<dbReference type="Gene3D" id="3.40.50.2300">
    <property type="match status" value="1"/>
</dbReference>
<keyword evidence="9" id="KW-1185">Reference proteome</keyword>
<dbReference type="PROSITE" id="PS51094">
    <property type="entry name" value="PTS_EIIA_TYPE_2"/>
    <property type="match status" value="1"/>
</dbReference>
<dbReference type="InterPro" id="IPR036095">
    <property type="entry name" value="PTS_EIIB-like_sf"/>
</dbReference>
<dbReference type="GO" id="GO:0009401">
    <property type="term" value="P:phosphoenolpyruvate-dependent sugar phosphotransferase system"/>
    <property type="evidence" value="ECO:0007669"/>
    <property type="project" value="InterPro"/>
</dbReference>
<feature type="domain" description="PRD" evidence="7">
    <location>
        <begin position="288"/>
        <end position="395"/>
    </location>
</feature>
<protein>
    <submittedName>
        <fullName evidence="8">PTS sugar transporter subunit IIC</fullName>
    </submittedName>
</protein>
<comment type="caution">
    <text evidence="8">The sequence shown here is derived from an EMBL/GenBank/DDBJ whole genome shotgun (WGS) entry which is preliminary data.</text>
</comment>
<evidence type="ECO:0000313" key="9">
    <source>
        <dbReference type="Proteomes" id="UP000186890"/>
    </source>
</evidence>
<dbReference type="InterPro" id="IPR050661">
    <property type="entry name" value="BglG_antiterminators"/>
</dbReference>
<dbReference type="EMBL" id="MSJM01000007">
    <property type="protein sequence ID" value="OLF47346.1"/>
    <property type="molecule type" value="Genomic_DNA"/>
</dbReference>
<dbReference type="Proteomes" id="UP000186890">
    <property type="component" value="Unassembled WGS sequence"/>
</dbReference>
<sequence length="680" mass="78454">MIDNRTIAILMELFANQQMSLYELSIQTGIEKEQLLASLHQVNLVLEAHAFAMIEERDGVYQVPEALLEESYQIFELFRNKQIYLSQQERLVLIYLYTFIRKDFISNVHYQELLSVSRNTTLSDIKNVKEMCLQFGVSFDYTRARGYHLNGSEKDKHRLALYAISDCLQTSIGLWALDYVLRSWQEDNAIDLLKKTSQQACQFYQVSALEDRLDEYLYFLQFLAVRTERVQIEMNWETETTFAFIEEFVGQLWGVLQTKKGLSYPLSDAWKAYLAQLLQGCLEGNLEQKDSLFYRLTVEIVEEMERLSLIEFDNRLEMIEGLQRHLIPAYYRLTSQLVNVNSYTDVIKEEHKDLFQLVQKALAPLEAHLGFAIPDSEVSYFVIHFGGYIEAKKEHSFRYRALVVCPNGVSSSLIVKENLRQLFPNISFADTHSLKEFEESPSEEYDMVFATIKLDTALPFFLVPQLMTSSQKKDLFQLVSAQFPNAGYFPIEIEQLLSVISKYATIHREQSLKYELVQFMNQQSYERRRRSPMLGELITKETFQRSNESLDWKEAIALAAQPLVANGSVEEGYIDAMIGKVTEFGPFIDLGKGVAIPHARPEDGVNHIGMSMLALEHPVYLLDDPAHEIRLFICIAAIDNQTHLKALSGLTTILRKEEHIQQLIKANCFDDIADLIKEVN</sequence>
<dbReference type="CDD" id="cd05568">
    <property type="entry name" value="PTS_IIB_bgl_like"/>
    <property type="match status" value="1"/>
</dbReference>
<keyword evidence="3" id="KW-0805">Transcription regulation</keyword>
<dbReference type="SUPFAM" id="SSF52794">
    <property type="entry name" value="PTS system IIB component-like"/>
    <property type="match status" value="1"/>
</dbReference>
<evidence type="ECO:0000256" key="4">
    <source>
        <dbReference type="ARBA" id="ARBA00023163"/>
    </source>
</evidence>
<keyword evidence="4" id="KW-0804">Transcription</keyword>
<dbReference type="PANTHER" id="PTHR30185:SF18">
    <property type="entry name" value="TRANSCRIPTIONAL REGULATOR MTLR"/>
    <property type="match status" value="1"/>
</dbReference>
<feature type="domain" description="PTS EIIA type-2" evidence="5">
    <location>
        <begin position="536"/>
        <end position="679"/>
    </location>
</feature>
<proteinExistence type="predicted"/>
<evidence type="ECO:0000259" key="6">
    <source>
        <dbReference type="PROSITE" id="PS51099"/>
    </source>
</evidence>